<dbReference type="Gene3D" id="3.40.50.10350">
    <property type="entry name" value="Glycerate kinase, domain 1"/>
    <property type="match status" value="1"/>
</dbReference>
<protein>
    <submittedName>
        <fullName evidence="5">Glycerate kinase</fullName>
    </submittedName>
</protein>
<dbReference type="PANTHER" id="PTHR21599">
    <property type="entry name" value="GLYCERATE KINASE"/>
    <property type="match status" value="1"/>
</dbReference>
<gene>
    <name evidence="5" type="ORF">K0T92_21130</name>
</gene>
<dbReference type="PANTHER" id="PTHR21599:SF0">
    <property type="entry name" value="GLYCERATE KINASE"/>
    <property type="match status" value="1"/>
</dbReference>
<comment type="similarity">
    <text evidence="1 4">Belongs to the glycerate kinase type-1 family.</text>
</comment>
<evidence type="ECO:0000256" key="3">
    <source>
        <dbReference type="ARBA" id="ARBA00022777"/>
    </source>
</evidence>
<dbReference type="Pfam" id="PF02595">
    <property type="entry name" value="Gly_kinase"/>
    <property type="match status" value="1"/>
</dbReference>
<evidence type="ECO:0000256" key="2">
    <source>
        <dbReference type="ARBA" id="ARBA00022679"/>
    </source>
</evidence>
<dbReference type="EMBL" id="JAHZIJ010000021">
    <property type="protein sequence ID" value="MBW7477224.1"/>
    <property type="molecule type" value="Genomic_DNA"/>
</dbReference>
<keyword evidence="3 4" id="KW-0418">Kinase</keyword>
<dbReference type="Proteomes" id="UP000812277">
    <property type="component" value="Unassembled WGS sequence"/>
</dbReference>
<dbReference type="RefSeq" id="WP_219874486.1">
    <property type="nucleotide sequence ID" value="NZ_JAHZIJ010000021.1"/>
</dbReference>
<name>A0ABS7DBA8_9BACL</name>
<dbReference type="SUPFAM" id="SSF110738">
    <property type="entry name" value="Glycerate kinase I"/>
    <property type="match status" value="1"/>
</dbReference>
<sequence>MKIVIAPDSFKGSLSAKRAGLAIERGVKRAFPESVTVVIPMADGGEGTLECLIEATEGQLIKTTVKDPLGRDIESGFGILGDRTTCIIEMAMCAGLYLLAPHERNPLVTTTYGFGQLILAALDHGCCKFILGIGGSATNDGGAGMLQALGIQLLDQAGQSVGFGGGQLEAIAEIRTAGLDPRISECEFIVACDVDNPFVGPSGASVVFGPQKGAAPEAVRRLDRSMNNFADVIQREQGIALHNIPGTGAAGGLSGAILAFMNGKLESGVSIIARVMGLDAAVRDADLVITGEGQVDFQTARGKTPCGVAHAARKYGVPVIILAGSIGTGIESLYDHGVTAVVSIMNRPMTLEEALSGAEPLLEEAAEGAARIRLGHRPD</sequence>
<comment type="caution">
    <text evidence="5">The sequence shown here is derived from an EMBL/GenBank/DDBJ whole genome shotgun (WGS) entry which is preliminary data.</text>
</comment>
<evidence type="ECO:0000256" key="1">
    <source>
        <dbReference type="ARBA" id="ARBA00006284"/>
    </source>
</evidence>
<dbReference type="InterPro" id="IPR018197">
    <property type="entry name" value="Glycerate_kinase_RE-like"/>
</dbReference>
<evidence type="ECO:0000313" key="5">
    <source>
        <dbReference type="EMBL" id="MBW7477224.1"/>
    </source>
</evidence>
<accession>A0ABS7DBA8</accession>
<evidence type="ECO:0000256" key="4">
    <source>
        <dbReference type="PIRNR" id="PIRNR006078"/>
    </source>
</evidence>
<reference evidence="5 6" key="1">
    <citation type="submission" date="2021-07" db="EMBL/GenBank/DDBJ databases">
        <title>Paenibacillus radiodurans sp. nov., isolated from the southeastern edge of Tengger Desert.</title>
        <authorList>
            <person name="Zhang G."/>
        </authorList>
    </citation>
    <scope>NUCLEOTIDE SEQUENCE [LARGE SCALE GENOMIC DNA]</scope>
    <source>
        <strain evidence="5 6">DT7-4</strain>
    </source>
</reference>
<evidence type="ECO:0000313" key="6">
    <source>
        <dbReference type="Proteomes" id="UP000812277"/>
    </source>
</evidence>
<dbReference type="NCBIfam" id="TIGR00045">
    <property type="entry name" value="glycerate kinase"/>
    <property type="match status" value="1"/>
</dbReference>
<dbReference type="InterPro" id="IPR018193">
    <property type="entry name" value="Glyc_kinase_flavodox-like_fold"/>
</dbReference>
<dbReference type="PIRSF" id="PIRSF006078">
    <property type="entry name" value="GlxK"/>
    <property type="match status" value="1"/>
</dbReference>
<organism evidence="5 6">
    <name type="scientific">Paenibacillus oenotherae</name>
    <dbReference type="NCBI Taxonomy" id="1435645"/>
    <lineage>
        <taxon>Bacteria</taxon>
        <taxon>Bacillati</taxon>
        <taxon>Bacillota</taxon>
        <taxon>Bacilli</taxon>
        <taxon>Bacillales</taxon>
        <taxon>Paenibacillaceae</taxon>
        <taxon>Paenibacillus</taxon>
    </lineage>
</organism>
<dbReference type="GO" id="GO:0016301">
    <property type="term" value="F:kinase activity"/>
    <property type="evidence" value="ECO:0007669"/>
    <property type="project" value="UniProtKB-KW"/>
</dbReference>
<keyword evidence="6" id="KW-1185">Reference proteome</keyword>
<dbReference type="InterPro" id="IPR004381">
    <property type="entry name" value="Glycerate_kinase"/>
</dbReference>
<keyword evidence="2 4" id="KW-0808">Transferase</keyword>
<proteinExistence type="inferred from homology"/>
<dbReference type="Gene3D" id="3.90.1510.10">
    <property type="entry name" value="Glycerate kinase, domain 2"/>
    <property type="match status" value="1"/>
</dbReference>
<dbReference type="InterPro" id="IPR036129">
    <property type="entry name" value="Glycerate_kinase_sf"/>
</dbReference>